<evidence type="ECO:0000313" key="1">
    <source>
        <dbReference type="EMBL" id="MBY5628592.1"/>
    </source>
</evidence>
<evidence type="ECO:0000313" key="2">
    <source>
        <dbReference type="Proteomes" id="UP000825699"/>
    </source>
</evidence>
<proteinExistence type="predicted"/>
<dbReference type="EMBL" id="JAAXEP010000005">
    <property type="protein sequence ID" value="MBY5628592.1"/>
    <property type="molecule type" value="Genomic_DNA"/>
</dbReference>
<gene>
    <name evidence="1" type="ORF">HFO42_10785</name>
</gene>
<dbReference type="AlphaFoldDB" id="A0AAJ1A791"/>
<name>A0AAJ1A791_RHILE</name>
<dbReference type="Proteomes" id="UP000825699">
    <property type="component" value="Unassembled WGS sequence"/>
</dbReference>
<organism evidence="1 2">
    <name type="scientific">Rhizobium leguminosarum</name>
    <dbReference type="NCBI Taxonomy" id="384"/>
    <lineage>
        <taxon>Bacteria</taxon>
        <taxon>Pseudomonadati</taxon>
        <taxon>Pseudomonadota</taxon>
        <taxon>Alphaproteobacteria</taxon>
        <taxon>Hyphomicrobiales</taxon>
        <taxon>Rhizobiaceae</taxon>
        <taxon>Rhizobium/Agrobacterium group</taxon>
        <taxon>Rhizobium</taxon>
    </lineage>
</organism>
<dbReference type="RefSeq" id="WP_222415673.1">
    <property type="nucleotide sequence ID" value="NZ_JAAXEP010000005.1"/>
</dbReference>
<reference evidence="1" key="1">
    <citation type="submission" date="2020-04" db="EMBL/GenBank/DDBJ databases">
        <title>Global-level population genomics supports evidence of horizontal gene transfer on evolution of Rhizobia in Lentils.</title>
        <authorList>
            <person name="Gai Y."/>
            <person name="Cook D."/>
            <person name="Riely B."/>
        </authorList>
    </citation>
    <scope>NUCLEOTIDE SEQUENCE</scope>
    <source>
        <strain evidence="1">Derici101B</strain>
    </source>
</reference>
<accession>A0AAJ1A791</accession>
<sequence length="80" mass="9050">MPMIGALAHDVSANRKFGREAHRPRKMERKFHVTKDPLVITPANLEEGRHLPEVLLLDGSGRLMQRGNGSLNQVNIRRLT</sequence>
<comment type="caution">
    <text evidence="1">The sequence shown here is derived from an EMBL/GenBank/DDBJ whole genome shotgun (WGS) entry which is preliminary data.</text>
</comment>
<protein>
    <submittedName>
        <fullName evidence="1">Uncharacterized protein</fullName>
    </submittedName>
</protein>